<evidence type="ECO:0000313" key="1">
    <source>
        <dbReference type="EMBL" id="KKM26093.1"/>
    </source>
</evidence>
<organism evidence="1">
    <name type="scientific">marine sediment metagenome</name>
    <dbReference type="NCBI Taxonomy" id="412755"/>
    <lineage>
        <taxon>unclassified sequences</taxon>
        <taxon>metagenomes</taxon>
        <taxon>ecological metagenomes</taxon>
    </lineage>
</organism>
<comment type="caution">
    <text evidence="1">The sequence shown here is derived from an EMBL/GenBank/DDBJ whole genome shotgun (WGS) entry which is preliminary data.</text>
</comment>
<reference evidence="1" key="1">
    <citation type="journal article" date="2015" name="Nature">
        <title>Complex archaea that bridge the gap between prokaryotes and eukaryotes.</title>
        <authorList>
            <person name="Spang A."/>
            <person name="Saw J.H."/>
            <person name="Jorgensen S.L."/>
            <person name="Zaremba-Niedzwiedzka K."/>
            <person name="Martijn J."/>
            <person name="Lind A.E."/>
            <person name="van Eijk R."/>
            <person name="Schleper C."/>
            <person name="Guy L."/>
            <person name="Ettema T.J."/>
        </authorList>
    </citation>
    <scope>NUCLEOTIDE SEQUENCE</scope>
</reference>
<dbReference type="EMBL" id="LAZR01012580">
    <property type="protein sequence ID" value="KKM26093.1"/>
    <property type="molecule type" value="Genomic_DNA"/>
</dbReference>
<name>A0A0F9KVI5_9ZZZZ</name>
<protein>
    <submittedName>
        <fullName evidence="1">Uncharacterized protein</fullName>
    </submittedName>
</protein>
<gene>
    <name evidence="1" type="ORF">LCGC14_1588230</name>
</gene>
<dbReference type="AlphaFoldDB" id="A0A0F9KVI5"/>
<sequence length="60" mass="7082">MTIHGEQTWEWRCWRLWLVCIKHSEPRSIITVGLEYSPLVFLVVLQGNRTAWALTINLSE</sequence>
<accession>A0A0F9KVI5</accession>
<proteinExistence type="predicted"/>